<organism evidence="2 3">
    <name type="scientific">Brachionus plicatilis</name>
    <name type="common">Marine rotifer</name>
    <name type="synonym">Brachionus muelleri</name>
    <dbReference type="NCBI Taxonomy" id="10195"/>
    <lineage>
        <taxon>Eukaryota</taxon>
        <taxon>Metazoa</taxon>
        <taxon>Spiralia</taxon>
        <taxon>Gnathifera</taxon>
        <taxon>Rotifera</taxon>
        <taxon>Eurotatoria</taxon>
        <taxon>Monogononta</taxon>
        <taxon>Pseudotrocha</taxon>
        <taxon>Ploima</taxon>
        <taxon>Brachionidae</taxon>
        <taxon>Brachionus</taxon>
    </lineage>
</organism>
<accession>A0A3M7QFE9</accession>
<evidence type="ECO:0000256" key="1">
    <source>
        <dbReference type="SAM" id="SignalP"/>
    </source>
</evidence>
<comment type="caution">
    <text evidence="2">The sequence shown here is derived from an EMBL/GenBank/DDBJ whole genome shotgun (WGS) entry which is preliminary data.</text>
</comment>
<evidence type="ECO:0008006" key="4">
    <source>
        <dbReference type="Google" id="ProtNLM"/>
    </source>
</evidence>
<dbReference type="AlphaFoldDB" id="A0A3M7QFE9"/>
<evidence type="ECO:0000313" key="3">
    <source>
        <dbReference type="Proteomes" id="UP000276133"/>
    </source>
</evidence>
<name>A0A3M7QFE9_BRAPC</name>
<feature type="signal peptide" evidence="1">
    <location>
        <begin position="1"/>
        <end position="26"/>
    </location>
</feature>
<protein>
    <recommendedName>
        <fullName evidence="4">Secreted protein</fullName>
    </recommendedName>
</protein>
<evidence type="ECO:0000313" key="2">
    <source>
        <dbReference type="EMBL" id="RNA09658.1"/>
    </source>
</evidence>
<feature type="chain" id="PRO_5017921155" description="Secreted protein" evidence="1">
    <location>
        <begin position="27"/>
        <end position="86"/>
    </location>
</feature>
<sequence>MPTSLAISTFLFFFFTFCDFVLSTLAIATKSGVELNFCSDNSAVLLNKEDRPDEKYYYLGFSTLRNFRGGGCAPSAPPLQYLFILL</sequence>
<keyword evidence="3" id="KW-1185">Reference proteome</keyword>
<dbReference type="Proteomes" id="UP000276133">
    <property type="component" value="Unassembled WGS sequence"/>
</dbReference>
<proteinExistence type="predicted"/>
<keyword evidence="1" id="KW-0732">Signal</keyword>
<dbReference type="EMBL" id="REGN01006407">
    <property type="protein sequence ID" value="RNA09658.1"/>
    <property type="molecule type" value="Genomic_DNA"/>
</dbReference>
<reference evidence="2 3" key="1">
    <citation type="journal article" date="2018" name="Sci. Rep.">
        <title>Genomic signatures of local adaptation to the degree of environmental predictability in rotifers.</title>
        <authorList>
            <person name="Franch-Gras L."/>
            <person name="Hahn C."/>
            <person name="Garcia-Roger E.M."/>
            <person name="Carmona M.J."/>
            <person name="Serra M."/>
            <person name="Gomez A."/>
        </authorList>
    </citation>
    <scope>NUCLEOTIDE SEQUENCE [LARGE SCALE GENOMIC DNA]</scope>
    <source>
        <strain evidence="2">HYR1</strain>
    </source>
</reference>
<gene>
    <name evidence="2" type="ORF">BpHYR1_053129</name>
</gene>